<sequence>MGNSPTDKSKNFIASGMTLITQIDSDKYLKASGSKKKKEDDKHNRTQE</sequence>
<dbReference type="Proteomes" id="UP000240920">
    <property type="component" value="Segment"/>
</dbReference>
<evidence type="ECO:0000313" key="6">
    <source>
        <dbReference type="Proteomes" id="UP000240804"/>
    </source>
</evidence>
<feature type="region of interest" description="Disordered" evidence="1">
    <location>
        <begin position="26"/>
        <end position="48"/>
    </location>
</feature>
<dbReference type="EMBL" id="KU686198">
    <property type="protein sequence ID" value="AOV58826.1"/>
    <property type="molecule type" value="Genomic_DNA"/>
</dbReference>
<dbReference type="RefSeq" id="YP_009321345.1">
    <property type="nucleotide sequence ID" value="NC_031906.1"/>
</dbReference>
<evidence type="ECO:0000313" key="2">
    <source>
        <dbReference type="EMBL" id="AOV58587.1"/>
    </source>
</evidence>
<feature type="compositionally biased region" description="Basic and acidic residues" evidence="1">
    <location>
        <begin position="37"/>
        <end position="48"/>
    </location>
</feature>
<evidence type="ECO:0000313" key="5">
    <source>
        <dbReference type="Proteomes" id="UP000204537"/>
    </source>
</evidence>
<evidence type="ECO:0000313" key="4">
    <source>
        <dbReference type="EMBL" id="AOV59065.1"/>
    </source>
</evidence>
<dbReference type="EMBL" id="KU686197">
    <property type="protein sequence ID" value="AOV58587.1"/>
    <property type="molecule type" value="Genomic_DNA"/>
</dbReference>
<evidence type="ECO:0000313" key="3">
    <source>
        <dbReference type="EMBL" id="AOV58826.1"/>
    </source>
</evidence>
<dbReference type="GeneID" id="30306372"/>
<keyword evidence="5" id="KW-1185">Reference proteome</keyword>
<dbReference type="Proteomes" id="UP000240804">
    <property type="component" value="Segment"/>
</dbReference>
<dbReference type="KEGG" id="vg:30306372"/>
<reference evidence="5 6" key="1">
    <citation type="journal article" date="2016" name="Virology">
        <title>The genomic content and context of auxiliary metabolic genes in marine cyanomyoviruses.</title>
        <authorList>
            <person name="Crummett L.T."/>
            <person name="Puxty R.J."/>
            <person name="Weihe C."/>
            <person name="Marston M.F."/>
            <person name="Martiny J.B."/>
        </authorList>
    </citation>
    <scope>NUCLEOTIDE SEQUENCE [LARGE SCALE GENOMIC DNA]</scope>
    <source>
        <strain evidence="2">0808SB25</strain>
        <strain evidence="3">0910TB04</strain>
        <strain evidence="4">1010CC42</strain>
    </source>
</reference>
<evidence type="ECO:0000256" key="1">
    <source>
        <dbReference type="SAM" id="MobiDB-lite"/>
    </source>
</evidence>
<protein>
    <submittedName>
        <fullName evidence="3">Uncharacterized protein</fullName>
    </submittedName>
</protein>
<accession>A0A1D8KJK6</accession>
<gene>
    <name evidence="4" type="ORF">C421010_082</name>
    <name evidence="2" type="ORF">S250808_082</name>
    <name evidence="3" type="ORF">T040910_082</name>
</gene>
<name>A0A1D8KJK6_9CAUD</name>
<dbReference type="EMBL" id="KU686199">
    <property type="protein sequence ID" value="AOV59065.1"/>
    <property type="molecule type" value="Genomic_DNA"/>
</dbReference>
<dbReference type="Proteomes" id="UP000204537">
    <property type="component" value="Segment"/>
</dbReference>
<proteinExistence type="predicted"/>
<organism evidence="3 6">
    <name type="scientific">Synechococcus phage S-CAM3</name>
    <dbReference type="NCBI Taxonomy" id="1883366"/>
    <lineage>
        <taxon>Viruses</taxon>
        <taxon>Duplodnaviria</taxon>
        <taxon>Heunggongvirae</taxon>
        <taxon>Uroviricota</taxon>
        <taxon>Caudoviricetes</taxon>
        <taxon>Pantevenvirales</taxon>
        <taxon>Kyanoviridae</taxon>
        <taxon>Charybdisvirus</taxon>
        <taxon>Charybdisvirus scam3</taxon>
    </lineage>
</organism>